<dbReference type="InterPro" id="IPR000326">
    <property type="entry name" value="PAP2/HPO"/>
</dbReference>
<dbReference type="Pfam" id="PF01569">
    <property type="entry name" value="PAP2"/>
    <property type="match status" value="1"/>
</dbReference>
<keyword evidence="1" id="KW-0812">Transmembrane</keyword>
<organism evidence="3 4">
    <name type="scientific">Candidatus Giovannonibacteria bacterium RIFCSPHIGHO2_12_FULL_43_15</name>
    <dbReference type="NCBI Taxonomy" id="1798341"/>
    <lineage>
        <taxon>Bacteria</taxon>
        <taxon>Candidatus Giovannoniibacteriota</taxon>
    </lineage>
</organism>
<name>A0A1F5WQY6_9BACT</name>
<feature type="transmembrane region" description="Helical" evidence="1">
    <location>
        <begin position="6"/>
        <end position="28"/>
    </location>
</feature>
<dbReference type="PANTHER" id="PTHR14969">
    <property type="entry name" value="SPHINGOSINE-1-PHOSPHATE PHOSPHOHYDROLASE"/>
    <property type="match status" value="1"/>
</dbReference>
<feature type="transmembrane region" description="Helical" evidence="1">
    <location>
        <begin position="106"/>
        <end position="124"/>
    </location>
</feature>
<evidence type="ECO:0000256" key="1">
    <source>
        <dbReference type="SAM" id="Phobius"/>
    </source>
</evidence>
<proteinExistence type="predicted"/>
<accession>A0A1F5WQY6</accession>
<reference evidence="3 4" key="1">
    <citation type="journal article" date="2016" name="Nat. Commun.">
        <title>Thousands of microbial genomes shed light on interconnected biogeochemical processes in an aquifer system.</title>
        <authorList>
            <person name="Anantharaman K."/>
            <person name="Brown C.T."/>
            <person name="Hug L.A."/>
            <person name="Sharon I."/>
            <person name="Castelle C.J."/>
            <person name="Probst A.J."/>
            <person name="Thomas B.C."/>
            <person name="Singh A."/>
            <person name="Wilkins M.J."/>
            <person name="Karaoz U."/>
            <person name="Brodie E.L."/>
            <person name="Williams K.H."/>
            <person name="Hubbard S.S."/>
            <person name="Banfield J.F."/>
        </authorList>
    </citation>
    <scope>NUCLEOTIDE SEQUENCE [LARGE SCALE GENOMIC DNA]</scope>
</reference>
<dbReference type="AlphaFoldDB" id="A0A1F5WQY6"/>
<dbReference type="Proteomes" id="UP000177723">
    <property type="component" value="Unassembled WGS sequence"/>
</dbReference>
<evidence type="ECO:0000313" key="4">
    <source>
        <dbReference type="Proteomes" id="UP000177723"/>
    </source>
</evidence>
<sequence>MIYNNLVVFLGNYLAWILGAVLIFFALYQNRKNFRVAVEALFAGIISRFIFTEIIRYFHDKPRPFEIDGSIPLILHEVGKSFPSGHAAFFFAIAATLFIYNRRWGIVFFIAAIAMGAGRVLAHIHWPIDILGGAVIGIVSAAIVWKVMHKFNLTHQRESA</sequence>
<dbReference type="InterPro" id="IPR036938">
    <property type="entry name" value="PAP2/HPO_sf"/>
</dbReference>
<gene>
    <name evidence="3" type="ORF">A3F23_02640</name>
</gene>
<evidence type="ECO:0000259" key="2">
    <source>
        <dbReference type="SMART" id="SM00014"/>
    </source>
</evidence>
<keyword evidence="1" id="KW-1133">Transmembrane helix</keyword>
<dbReference type="PANTHER" id="PTHR14969:SF13">
    <property type="entry name" value="AT30094P"/>
    <property type="match status" value="1"/>
</dbReference>
<evidence type="ECO:0000313" key="3">
    <source>
        <dbReference type="EMBL" id="OGF78076.1"/>
    </source>
</evidence>
<feature type="transmembrane region" description="Helical" evidence="1">
    <location>
        <begin position="78"/>
        <end position="99"/>
    </location>
</feature>
<protein>
    <recommendedName>
        <fullName evidence="2">Phosphatidic acid phosphatase type 2/haloperoxidase domain-containing protein</fullName>
    </recommendedName>
</protein>
<dbReference type="SUPFAM" id="SSF48317">
    <property type="entry name" value="Acid phosphatase/Vanadium-dependent haloperoxidase"/>
    <property type="match status" value="1"/>
</dbReference>
<feature type="transmembrane region" description="Helical" evidence="1">
    <location>
        <begin position="40"/>
        <end position="58"/>
    </location>
</feature>
<dbReference type="Gene3D" id="1.20.144.10">
    <property type="entry name" value="Phosphatidic acid phosphatase type 2/haloperoxidase"/>
    <property type="match status" value="1"/>
</dbReference>
<comment type="caution">
    <text evidence="3">The sequence shown here is derived from an EMBL/GenBank/DDBJ whole genome shotgun (WGS) entry which is preliminary data.</text>
</comment>
<dbReference type="SMART" id="SM00014">
    <property type="entry name" value="acidPPc"/>
    <property type="match status" value="1"/>
</dbReference>
<feature type="transmembrane region" description="Helical" evidence="1">
    <location>
        <begin position="130"/>
        <end position="148"/>
    </location>
</feature>
<keyword evidence="1" id="KW-0472">Membrane</keyword>
<dbReference type="EMBL" id="MFHT01000004">
    <property type="protein sequence ID" value="OGF78076.1"/>
    <property type="molecule type" value="Genomic_DNA"/>
</dbReference>
<feature type="domain" description="Phosphatidic acid phosphatase type 2/haloperoxidase" evidence="2">
    <location>
        <begin position="36"/>
        <end position="145"/>
    </location>
</feature>